<name>A0A0K2V0M9_LEPSM</name>
<dbReference type="AlphaFoldDB" id="A0A0K2V0M9"/>
<organism evidence="1">
    <name type="scientific">Lepeophtheirus salmonis</name>
    <name type="common">Salmon louse</name>
    <name type="synonym">Caligus salmonis</name>
    <dbReference type="NCBI Taxonomy" id="72036"/>
    <lineage>
        <taxon>Eukaryota</taxon>
        <taxon>Metazoa</taxon>
        <taxon>Ecdysozoa</taxon>
        <taxon>Arthropoda</taxon>
        <taxon>Crustacea</taxon>
        <taxon>Multicrustacea</taxon>
        <taxon>Hexanauplia</taxon>
        <taxon>Copepoda</taxon>
        <taxon>Siphonostomatoida</taxon>
        <taxon>Caligidae</taxon>
        <taxon>Lepeophtheirus</taxon>
    </lineage>
</organism>
<dbReference type="EMBL" id="HACA01026341">
    <property type="protein sequence ID" value="CDW43702.1"/>
    <property type="molecule type" value="Transcribed_RNA"/>
</dbReference>
<evidence type="ECO:0000313" key="1">
    <source>
        <dbReference type="EMBL" id="CDW43702.1"/>
    </source>
</evidence>
<feature type="non-terminal residue" evidence="1">
    <location>
        <position position="1"/>
    </location>
</feature>
<sequence length="67" mass="7332">KLDGTQGFPACSYRVSGILLDFQPHGDIVNRLPKSPSLFSVDFLAESPTKERCNLHPLLVLRAHGGD</sequence>
<reference evidence="1" key="1">
    <citation type="submission" date="2014-05" db="EMBL/GenBank/DDBJ databases">
        <authorList>
            <person name="Chronopoulou M."/>
        </authorList>
    </citation>
    <scope>NUCLEOTIDE SEQUENCE</scope>
    <source>
        <tissue evidence="1">Whole organism</tissue>
    </source>
</reference>
<protein>
    <submittedName>
        <fullName evidence="1">Uncharacterized protein</fullName>
    </submittedName>
</protein>
<proteinExistence type="predicted"/>
<accession>A0A0K2V0M9</accession>